<dbReference type="GO" id="GO:0000155">
    <property type="term" value="F:phosphorelay sensor kinase activity"/>
    <property type="evidence" value="ECO:0007669"/>
    <property type="project" value="InterPro"/>
</dbReference>
<evidence type="ECO:0000313" key="11">
    <source>
        <dbReference type="EMBL" id="GDY67997.1"/>
    </source>
</evidence>
<proteinExistence type="predicted"/>
<dbReference type="GO" id="GO:0016020">
    <property type="term" value="C:membrane"/>
    <property type="evidence" value="ECO:0007669"/>
    <property type="project" value="InterPro"/>
</dbReference>
<dbReference type="CDD" id="cd16917">
    <property type="entry name" value="HATPase_UhpB-NarQ-NarX-like"/>
    <property type="match status" value="1"/>
</dbReference>
<evidence type="ECO:0000256" key="9">
    <source>
        <dbReference type="SAM" id="Phobius"/>
    </source>
</evidence>
<feature type="transmembrane region" description="Helical" evidence="9">
    <location>
        <begin position="31"/>
        <end position="56"/>
    </location>
</feature>
<evidence type="ECO:0000256" key="7">
    <source>
        <dbReference type="ARBA" id="ARBA00022840"/>
    </source>
</evidence>
<feature type="transmembrane region" description="Helical" evidence="9">
    <location>
        <begin position="274"/>
        <end position="294"/>
    </location>
</feature>
<accession>A0A4D4MHY3</accession>
<dbReference type="SMART" id="SM00387">
    <property type="entry name" value="HATPase_c"/>
    <property type="match status" value="1"/>
</dbReference>
<feature type="transmembrane region" description="Helical" evidence="9">
    <location>
        <begin position="211"/>
        <end position="228"/>
    </location>
</feature>
<evidence type="ECO:0000256" key="8">
    <source>
        <dbReference type="ARBA" id="ARBA00023012"/>
    </source>
</evidence>
<dbReference type="EMBL" id="BJHY01000001">
    <property type="protein sequence ID" value="GDY71672.1"/>
    <property type="molecule type" value="Genomic_DNA"/>
</dbReference>
<evidence type="ECO:0000256" key="6">
    <source>
        <dbReference type="ARBA" id="ARBA00022777"/>
    </source>
</evidence>
<keyword evidence="9" id="KW-1133">Transmembrane helix</keyword>
<dbReference type="Pfam" id="PF07730">
    <property type="entry name" value="HisKA_3"/>
    <property type="match status" value="1"/>
</dbReference>
<keyword evidence="5" id="KW-0547">Nucleotide-binding</keyword>
<keyword evidence="7" id="KW-0067">ATP-binding</keyword>
<dbReference type="PANTHER" id="PTHR24421:SF10">
    <property type="entry name" value="NITRATE_NITRITE SENSOR PROTEIN NARQ"/>
    <property type="match status" value="1"/>
</dbReference>
<evidence type="ECO:0000256" key="1">
    <source>
        <dbReference type="ARBA" id="ARBA00000085"/>
    </source>
</evidence>
<feature type="domain" description="Histidine kinase/HSP90-like ATPase" evidence="10">
    <location>
        <begin position="642"/>
        <end position="738"/>
    </location>
</feature>
<feature type="transmembrane region" description="Helical" evidence="9">
    <location>
        <begin position="90"/>
        <end position="114"/>
    </location>
</feature>
<feature type="transmembrane region" description="Helical" evidence="9">
    <location>
        <begin position="240"/>
        <end position="262"/>
    </location>
</feature>
<evidence type="ECO:0000256" key="4">
    <source>
        <dbReference type="ARBA" id="ARBA00022679"/>
    </source>
</evidence>
<evidence type="ECO:0000256" key="3">
    <source>
        <dbReference type="ARBA" id="ARBA00022553"/>
    </source>
</evidence>
<dbReference type="GO" id="GO:0005524">
    <property type="term" value="F:ATP binding"/>
    <property type="evidence" value="ECO:0007669"/>
    <property type="project" value="UniProtKB-KW"/>
</dbReference>
<evidence type="ECO:0000313" key="14">
    <source>
        <dbReference type="Proteomes" id="UP000302139"/>
    </source>
</evidence>
<evidence type="ECO:0000313" key="12">
    <source>
        <dbReference type="EMBL" id="GDY71672.1"/>
    </source>
</evidence>
<dbReference type="InterPro" id="IPR011712">
    <property type="entry name" value="Sig_transdc_His_kin_sub3_dim/P"/>
</dbReference>
<sequence length="746" mass="77037">MTTMSTRCEAWPVGGTGAADRRGAVGGGHPVPAVGVLVITWGLAVTALVLMGLAGAPWDSTQWYFVVDTADALVYGLVAAVVLSRRRHPVAWLVALTAAGGGVAAVTAQLVALWAQDAGPDALPPTWSVMQGTAWIPGTLALTLIVPYLVSDRAASRDVRAAIGGGILLIAVLLAVRLTDPWPWPATGESFAPLPVRDADWARLVEPVQRVLLGVVVVLGLGAAAHAARRRWRDPAGRGLGWLAIGTALVAATFLPLVLWAGEGPAALRLFTPLTHLASQAFFPAAVLVAVLRQQLWGIDLVVSRALVWWLLTGLLVAGYFLTVAVLGLLLPGEGALGRVLATAAPAAGIQPARGWLQRRVDRLVHGEAAAGALSRVGRHLGSAAGPQEALTGMAESVAASFNLGSVRVLDEEGEPLVTVGAPAGAQPVTVPLVVRQRAAGTLVVTARPGERLDRRARTALDEVAPVVATAVHLAAVTRALRESRGRLAAARDDERRALRRELHDQLGPALAGIGLGLAAARNLLPADSPTGPLLTRLRTEVDARVDEVRVLARGLVPPVLAELGLVPALRELVMRYEADGLQVVVRADSDAAAPDGAPAAVPPDAPAAAVPADIAAASPATPTEAGAREASTAAVRDVPADVAGTVYAVVAEALRNVSRHAGARTCTVILTGLVPEAGPRLTVSIEDDGRGIGPAARPGVGTQSLRERAETLGGTIIWQPGEGGRGTRIVLSVPVREDEVSGRVR</sequence>
<dbReference type="AlphaFoldDB" id="A0A4D4MHY3"/>
<name>A0A4D4MHY3_STRAX</name>
<dbReference type="Gene3D" id="3.30.565.10">
    <property type="entry name" value="Histidine kinase-like ATPase, C-terminal domain"/>
    <property type="match status" value="1"/>
</dbReference>
<protein>
    <recommendedName>
        <fullName evidence="2">histidine kinase</fullName>
        <ecNumber evidence="2">2.7.13.3</ecNumber>
    </recommendedName>
</protein>
<comment type="caution">
    <text evidence="12">The sequence shown here is derived from an EMBL/GenBank/DDBJ whole genome shotgun (WGS) entry which is preliminary data.</text>
</comment>
<dbReference type="Pfam" id="PF02518">
    <property type="entry name" value="HATPase_c"/>
    <property type="match status" value="1"/>
</dbReference>
<dbReference type="Proteomes" id="UP000302139">
    <property type="component" value="Unassembled WGS sequence"/>
</dbReference>
<dbReference type="SUPFAM" id="SSF55874">
    <property type="entry name" value="ATPase domain of HSP90 chaperone/DNA topoisomerase II/histidine kinase"/>
    <property type="match status" value="1"/>
</dbReference>
<dbReference type="GO" id="GO:0046983">
    <property type="term" value="F:protein dimerization activity"/>
    <property type="evidence" value="ECO:0007669"/>
    <property type="project" value="InterPro"/>
</dbReference>
<keyword evidence="9" id="KW-0472">Membrane</keyword>
<feature type="transmembrane region" description="Helical" evidence="9">
    <location>
        <begin position="62"/>
        <end position="83"/>
    </location>
</feature>
<dbReference type="InterPro" id="IPR050482">
    <property type="entry name" value="Sensor_HK_TwoCompSys"/>
</dbReference>
<dbReference type="Proteomes" id="UP000299211">
    <property type="component" value="Unassembled WGS sequence"/>
</dbReference>
<keyword evidence="3" id="KW-0597">Phosphoprotein</keyword>
<dbReference type="InterPro" id="IPR003594">
    <property type="entry name" value="HATPase_dom"/>
</dbReference>
<reference evidence="12 13" key="1">
    <citation type="submission" date="2019-04" db="EMBL/GenBank/DDBJ databases">
        <title>Draft genome sequences of Streptomyces avermitilis ATCC 31267.</title>
        <authorList>
            <person name="Komaki H."/>
            <person name="Tamura T."/>
            <person name="Hosoyama A."/>
        </authorList>
    </citation>
    <scope>NUCLEOTIDE SEQUENCE [LARGE SCALE GENOMIC DNA]</scope>
    <source>
        <strain evidence="12 13">ATCC 31267</strain>
    </source>
</reference>
<reference evidence="11 14" key="2">
    <citation type="submission" date="2019-04" db="EMBL/GenBank/DDBJ databases">
        <title>Draft genome sequences of Streptomyces avermitilis NBRC 14893.</title>
        <authorList>
            <person name="Komaki H."/>
            <person name="Tamura T."/>
            <person name="Hosoyama A."/>
        </authorList>
    </citation>
    <scope>NUCLEOTIDE SEQUENCE [LARGE SCALE GENOMIC DNA]</scope>
    <source>
        <strain evidence="11 14">NBRC 14893</strain>
    </source>
</reference>
<dbReference type="InterPro" id="IPR036890">
    <property type="entry name" value="HATPase_C_sf"/>
</dbReference>
<feature type="transmembrane region" description="Helical" evidence="9">
    <location>
        <begin position="306"/>
        <end position="331"/>
    </location>
</feature>
<keyword evidence="9" id="KW-0812">Transmembrane</keyword>
<feature type="transmembrane region" description="Helical" evidence="9">
    <location>
        <begin position="134"/>
        <end position="150"/>
    </location>
</feature>
<keyword evidence="4" id="KW-0808">Transferase</keyword>
<organism evidence="12 13">
    <name type="scientific">Streptomyces avermitilis</name>
    <dbReference type="NCBI Taxonomy" id="33903"/>
    <lineage>
        <taxon>Bacteria</taxon>
        <taxon>Bacillati</taxon>
        <taxon>Actinomycetota</taxon>
        <taxon>Actinomycetes</taxon>
        <taxon>Kitasatosporales</taxon>
        <taxon>Streptomycetaceae</taxon>
        <taxon>Streptomyces</taxon>
    </lineage>
</organism>
<evidence type="ECO:0000256" key="5">
    <source>
        <dbReference type="ARBA" id="ARBA00022741"/>
    </source>
</evidence>
<evidence type="ECO:0000256" key="2">
    <source>
        <dbReference type="ARBA" id="ARBA00012438"/>
    </source>
</evidence>
<dbReference type="PANTHER" id="PTHR24421">
    <property type="entry name" value="NITRATE/NITRITE SENSOR PROTEIN NARX-RELATED"/>
    <property type="match status" value="1"/>
</dbReference>
<dbReference type="Gene3D" id="1.20.5.1930">
    <property type="match status" value="1"/>
</dbReference>
<feature type="transmembrane region" description="Helical" evidence="9">
    <location>
        <begin position="162"/>
        <end position="179"/>
    </location>
</feature>
<keyword evidence="8" id="KW-0902">Two-component regulatory system</keyword>
<keyword evidence="6" id="KW-0418">Kinase</keyword>
<comment type="catalytic activity">
    <reaction evidence="1">
        <text>ATP + protein L-histidine = ADP + protein N-phospho-L-histidine.</text>
        <dbReference type="EC" id="2.7.13.3"/>
    </reaction>
</comment>
<gene>
    <name evidence="11" type="ORF">SAV14893_073900</name>
    <name evidence="12" type="ORF">SAV31267_011570</name>
</gene>
<evidence type="ECO:0000259" key="10">
    <source>
        <dbReference type="SMART" id="SM00387"/>
    </source>
</evidence>
<evidence type="ECO:0000313" key="13">
    <source>
        <dbReference type="Proteomes" id="UP000299211"/>
    </source>
</evidence>
<dbReference type="EMBL" id="BJHX01000001">
    <property type="protein sequence ID" value="GDY67997.1"/>
    <property type="molecule type" value="Genomic_DNA"/>
</dbReference>
<dbReference type="EC" id="2.7.13.3" evidence="2"/>